<dbReference type="AlphaFoldDB" id="A0A8H6PVM0"/>
<comment type="caution">
    <text evidence="4">The sequence shown here is derived from an EMBL/GenBank/DDBJ whole genome shotgun (WGS) entry which is preliminary data.</text>
</comment>
<dbReference type="CDD" id="cd02440">
    <property type="entry name" value="AdoMet_MTases"/>
    <property type="match status" value="1"/>
</dbReference>
<dbReference type="PANTHER" id="PTHR43861:SF1">
    <property type="entry name" value="TRANS-ACONITATE 2-METHYLTRANSFERASE"/>
    <property type="match status" value="1"/>
</dbReference>
<accession>A0A8H6PVM0</accession>
<dbReference type="SUPFAM" id="SSF53335">
    <property type="entry name" value="S-adenosyl-L-methionine-dependent methyltransferases"/>
    <property type="match status" value="1"/>
</dbReference>
<dbReference type="InterPro" id="IPR029063">
    <property type="entry name" value="SAM-dependent_MTases_sf"/>
</dbReference>
<dbReference type="InterPro" id="IPR041698">
    <property type="entry name" value="Methyltransf_25"/>
</dbReference>
<keyword evidence="1" id="KW-0489">Methyltransferase</keyword>
<evidence type="ECO:0000313" key="4">
    <source>
        <dbReference type="EMBL" id="KAF7161077.1"/>
    </source>
</evidence>
<dbReference type="PANTHER" id="PTHR43861">
    <property type="entry name" value="TRANS-ACONITATE 2-METHYLTRANSFERASE-RELATED"/>
    <property type="match status" value="1"/>
</dbReference>
<proteinExistence type="predicted"/>
<protein>
    <recommendedName>
        <fullName evidence="3">Methyltransferase domain-containing protein</fullName>
    </recommendedName>
</protein>
<sequence length="246" mass="26984">MTGTEYDKIGDKYDGSFHLHTAILQQSTILTHVGNVRGQNILDLGCGTGLYSRKFIEAGANKVVAVDISEAMVESARRQALVSGVSEFHVADASKPLHLGQFDLVLAAWILNYASNEAELLSMWHNIFKSVKPGGRCVGIVPDLNQLPVGQSLREKTPRFGQSSELLNRVQGGARVRTTLHAPTPMSFNQYIRELAVHETYARKAGFSGIQWMSPVDPEIPGLDFASFVENPLFRVFSVSRPVSEG</sequence>
<keyword evidence="2" id="KW-0808">Transferase</keyword>
<gene>
    <name evidence="4" type="ORF">CNMCM5623_006754</name>
</gene>
<reference evidence="4" key="1">
    <citation type="submission" date="2020-06" db="EMBL/GenBank/DDBJ databases">
        <title>Draft genome sequences of strains closely related to Aspergillus parafelis and Aspergillus hiratsukae.</title>
        <authorList>
            <person name="Dos Santos R.A.C."/>
            <person name="Rivero-Menendez O."/>
            <person name="Steenwyk J.L."/>
            <person name="Mead M.E."/>
            <person name="Goldman G.H."/>
            <person name="Alastruey-Izquierdo A."/>
            <person name="Rokas A."/>
        </authorList>
    </citation>
    <scope>NUCLEOTIDE SEQUENCE</scope>
    <source>
        <strain evidence="4">CNM-CM5623</strain>
    </source>
</reference>
<evidence type="ECO:0000313" key="5">
    <source>
        <dbReference type="Proteomes" id="UP000654922"/>
    </source>
</evidence>
<dbReference type="GO" id="GO:0008168">
    <property type="term" value="F:methyltransferase activity"/>
    <property type="evidence" value="ECO:0007669"/>
    <property type="project" value="UniProtKB-KW"/>
</dbReference>
<dbReference type="OrthoDB" id="3647at2759"/>
<dbReference type="EMBL" id="JACBAE010001366">
    <property type="protein sequence ID" value="KAF7161077.1"/>
    <property type="molecule type" value="Genomic_DNA"/>
</dbReference>
<organism evidence="4 5">
    <name type="scientific">Aspergillus felis</name>
    <dbReference type="NCBI Taxonomy" id="1287682"/>
    <lineage>
        <taxon>Eukaryota</taxon>
        <taxon>Fungi</taxon>
        <taxon>Dikarya</taxon>
        <taxon>Ascomycota</taxon>
        <taxon>Pezizomycotina</taxon>
        <taxon>Eurotiomycetes</taxon>
        <taxon>Eurotiomycetidae</taxon>
        <taxon>Eurotiales</taxon>
        <taxon>Aspergillaceae</taxon>
        <taxon>Aspergillus</taxon>
        <taxon>Aspergillus subgen. Fumigati</taxon>
    </lineage>
</organism>
<dbReference type="GO" id="GO:0032259">
    <property type="term" value="P:methylation"/>
    <property type="evidence" value="ECO:0007669"/>
    <property type="project" value="UniProtKB-KW"/>
</dbReference>
<feature type="domain" description="Methyltransferase" evidence="3">
    <location>
        <begin position="41"/>
        <end position="135"/>
    </location>
</feature>
<name>A0A8H6PVM0_9EURO</name>
<dbReference type="Gene3D" id="3.40.50.150">
    <property type="entry name" value="Vaccinia Virus protein VP39"/>
    <property type="match status" value="1"/>
</dbReference>
<dbReference type="Proteomes" id="UP000654922">
    <property type="component" value="Unassembled WGS sequence"/>
</dbReference>
<evidence type="ECO:0000256" key="1">
    <source>
        <dbReference type="ARBA" id="ARBA00022603"/>
    </source>
</evidence>
<dbReference type="Pfam" id="PF13649">
    <property type="entry name" value="Methyltransf_25"/>
    <property type="match status" value="1"/>
</dbReference>
<evidence type="ECO:0000256" key="2">
    <source>
        <dbReference type="ARBA" id="ARBA00022679"/>
    </source>
</evidence>
<evidence type="ECO:0000259" key="3">
    <source>
        <dbReference type="Pfam" id="PF13649"/>
    </source>
</evidence>